<gene>
    <name evidence="5" type="ORF">FWK35_00030925</name>
</gene>
<keyword evidence="2" id="KW-0863">Zinc-finger</keyword>
<keyword evidence="1" id="KW-0479">Metal-binding</keyword>
<comment type="caution">
    <text evidence="5">The sequence shown here is derived from an EMBL/GenBank/DDBJ whole genome shotgun (WGS) entry which is preliminary data.</text>
</comment>
<evidence type="ECO:0000256" key="2">
    <source>
        <dbReference type="ARBA" id="ARBA00022771"/>
    </source>
</evidence>
<dbReference type="AlphaFoldDB" id="A0A6G0VZA6"/>
<organism evidence="5 6">
    <name type="scientific">Aphis craccivora</name>
    <name type="common">Cowpea aphid</name>
    <dbReference type="NCBI Taxonomy" id="307492"/>
    <lineage>
        <taxon>Eukaryota</taxon>
        <taxon>Metazoa</taxon>
        <taxon>Ecdysozoa</taxon>
        <taxon>Arthropoda</taxon>
        <taxon>Hexapoda</taxon>
        <taxon>Insecta</taxon>
        <taxon>Pterygota</taxon>
        <taxon>Neoptera</taxon>
        <taxon>Paraneoptera</taxon>
        <taxon>Hemiptera</taxon>
        <taxon>Sternorrhyncha</taxon>
        <taxon>Aphidomorpha</taxon>
        <taxon>Aphidoidea</taxon>
        <taxon>Aphididae</taxon>
        <taxon>Aphidini</taxon>
        <taxon>Aphis</taxon>
        <taxon>Aphis</taxon>
    </lineage>
</organism>
<evidence type="ECO:0000313" key="6">
    <source>
        <dbReference type="Proteomes" id="UP000478052"/>
    </source>
</evidence>
<evidence type="ECO:0000256" key="3">
    <source>
        <dbReference type="ARBA" id="ARBA00022833"/>
    </source>
</evidence>
<evidence type="ECO:0000256" key="1">
    <source>
        <dbReference type="ARBA" id="ARBA00022723"/>
    </source>
</evidence>
<dbReference type="EMBL" id="VUJU01010442">
    <property type="protein sequence ID" value="KAF0714349.1"/>
    <property type="molecule type" value="Genomic_DNA"/>
</dbReference>
<evidence type="ECO:0000313" key="5">
    <source>
        <dbReference type="EMBL" id="KAF0714349.1"/>
    </source>
</evidence>
<sequence>MYVIHHKLKSSIRWRCSKYGSLNCRAVLKTDIEKKNPQIVTEHTHAMDSQEVNVAICIGEMKAKAATSTTNTLQLYAEGIVNLDDNTRARLPSEDTVKRTLRNQRSNKYPKCPTSLNELIIEGEPDSHRFLLHDNGTDSDERIIVFSTDACLHHLSVVDTWYMKGNFALVPPQFQQLYVIGGKINKAVIEATKNILGDHITIQGCFYHLCQSTHCKIQTLGLEHHYRQNEIFNQFCGMLDGLAFLRIDDALPMPDEATDLVKYFESTYINGCSKIIGKNKRNKIKKIPAPFPPSVWNVHLTTLNDDDRTNNQTERWNHRFSKLVNQTHPSIWHLIEKMRLEVVVDKTHLLQRELGQRQPPKKKIKTYENIQNKLKILTTEYHNGDRIINNFLLTISNWPNYYTYKYMSI</sequence>
<dbReference type="Gene3D" id="2.20.25.240">
    <property type="match status" value="1"/>
</dbReference>
<dbReference type="InterPro" id="IPR007588">
    <property type="entry name" value="Znf_FLYWCH"/>
</dbReference>
<reference evidence="5 6" key="1">
    <citation type="submission" date="2019-08" db="EMBL/GenBank/DDBJ databases">
        <title>Whole genome of Aphis craccivora.</title>
        <authorList>
            <person name="Voronova N.V."/>
            <person name="Shulinski R.S."/>
            <person name="Bandarenka Y.V."/>
            <person name="Zhorov D.G."/>
            <person name="Warner D."/>
        </authorList>
    </citation>
    <scope>NUCLEOTIDE SEQUENCE [LARGE SCALE GENOMIC DNA]</scope>
    <source>
        <strain evidence="5">180601</strain>
        <tissue evidence="5">Whole Body</tissue>
    </source>
</reference>
<dbReference type="GO" id="GO:0008270">
    <property type="term" value="F:zinc ion binding"/>
    <property type="evidence" value="ECO:0007669"/>
    <property type="project" value="UniProtKB-KW"/>
</dbReference>
<accession>A0A6G0VZA6</accession>
<dbReference type="Pfam" id="PF04500">
    <property type="entry name" value="FLYWCH"/>
    <property type="match status" value="1"/>
</dbReference>
<feature type="domain" description="FLYWCH-type" evidence="4">
    <location>
        <begin position="1"/>
        <end position="45"/>
    </location>
</feature>
<name>A0A6G0VZA6_APHCR</name>
<dbReference type="PANTHER" id="PTHR47160:SF10">
    <property type="entry name" value="MULE TRANSPOSASE DOMAIN-CONTAINING PROTEIN"/>
    <property type="match status" value="1"/>
</dbReference>
<dbReference type="Proteomes" id="UP000478052">
    <property type="component" value="Unassembled WGS sequence"/>
</dbReference>
<keyword evidence="6" id="KW-1185">Reference proteome</keyword>
<dbReference type="OrthoDB" id="8192063at2759"/>
<keyword evidence="3" id="KW-0862">Zinc</keyword>
<evidence type="ECO:0000259" key="4">
    <source>
        <dbReference type="Pfam" id="PF04500"/>
    </source>
</evidence>
<proteinExistence type="predicted"/>
<protein>
    <recommendedName>
        <fullName evidence="4">FLYWCH-type domain-containing protein</fullName>
    </recommendedName>
</protein>
<dbReference type="PANTHER" id="PTHR47160">
    <property type="entry name" value="PUTATIVE-RELATED"/>
    <property type="match status" value="1"/>
</dbReference>